<dbReference type="Pfam" id="PF00708">
    <property type="entry name" value="Acylphosphatase"/>
    <property type="match status" value="1"/>
</dbReference>
<gene>
    <name evidence="2" type="ORF">S03H2_59350</name>
</gene>
<dbReference type="AlphaFoldDB" id="X1JJE0"/>
<evidence type="ECO:0000259" key="1">
    <source>
        <dbReference type="PROSITE" id="PS51160"/>
    </source>
</evidence>
<sequence>MKLKVHVIISGRVQGVWFRASTKNKAEQLGITGWVRNTSDGNVEAVFEGDEK</sequence>
<accession>X1JJE0</accession>
<proteinExistence type="predicted"/>
<feature type="domain" description="Acylphosphatase-like" evidence="1">
    <location>
        <begin position="4"/>
        <end position="52"/>
    </location>
</feature>
<protein>
    <recommendedName>
        <fullName evidence="1">Acylphosphatase-like domain-containing protein</fullName>
    </recommendedName>
</protein>
<dbReference type="PRINTS" id="PR00112">
    <property type="entry name" value="ACYLPHPHTASE"/>
</dbReference>
<dbReference type="Gene3D" id="3.30.70.100">
    <property type="match status" value="1"/>
</dbReference>
<dbReference type="EMBL" id="BARU01038161">
    <property type="protein sequence ID" value="GAH81585.1"/>
    <property type="molecule type" value="Genomic_DNA"/>
</dbReference>
<reference evidence="2" key="1">
    <citation type="journal article" date="2014" name="Front. Microbiol.">
        <title>High frequency of phylogenetically diverse reductive dehalogenase-homologous genes in deep subseafloor sedimentary metagenomes.</title>
        <authorList>
            <person name="Kawai M."/>
            <person name="Futagami T."/>
            <person name="Toyoda A."/>
            <person name="Takaki Y."/>
            <person name="Nishi S."/>
            <person name="Hori S."/>
            <person name="Arai W."/>
            <person name="Tsubouchi T."/>
            <person name="Morono Y."/>
            <person name="Uchiyama I."/>
            <person name="Ito T."/>
            <person name="Fujiyama A."/>
            <person name="Inagaki F."/>
            <person name="Takami H."/>
        </authorList>
    </citation>
    <scope>NUCLEOTIDE SEQUENCE</scope>
    <source>
        <strain evidence="2">Expedition CK06-06</strain>
    </source>
</reference>
<dbReference type="InterPro" id="IPR001792">
    <property type="entry name" value="Acylphosphatase-like_dom"/>
</dbReference>
<dbReference type="PANTHER" id="PTHR47268">
    <property type="entry name" value="ACYLPHOSPHATASE"/>
    <property type="match status" value="1"/>
</dbReference>
<evidence type="ECO:0000313" key="2">
    <source>
        <dbReference type="EMBL" id="GAH81585.1"/>
    </source>
</evidence>
<comment type="caution">
    <text evidence="2">The sequence shown here is derived from an EMBL/GenBank/DDBJ whole genome shotgun (WGS) entry which is preliminary data.</text>
</comment>
<dbReference type="GO" id="GO:0003998">
    <property type="term" value="F:acylphosphatase activity"/>
    <property type="evidence" value="ECO:0007669"/>
    <property type="project" value="InterPro"/>
</dbReference>
<dbReference type="InterPro" id="IPR017968">
    <property type="entry name" value="Acylphosphatase_CS"/>
</dbReference>
<dbReference type="PANTHER" id="PTHR47268:SF4">
    <property type="entry name" value="ACYLPHOSPHATASE"/>
    <property type="match status" value="1"/>
</dbReference>
<feature type="non-terminal residue" evidence="2">
    <location>
        <position position="52"/>
    </location>
</feature>
<dbReference type="SUPFAM" id="SSF54975">
    <property type="entry name" value="Acylphosphatase/BLUF domain-like"/>
    <property type="match status" value="1"/>
</dbReference>
<dbReference type="InterPro" id="IPR020456">
    <property type="entry name" value="Acylphosphatase"/>
</dbReference>
<dbReference type="PROSITE" id="PS51160">
    <property type="entry name" value="ACYLPHOSPHATASE_3"/>
    <property type="match status" value="1"/>
</dbReference>
<dbReference type="PROSITE" id="PS00151">
    <property type="entry name" value="ACYLPHOSPHATASE_2"/>
    <property type="match status" value="1"/>
</dbReference>
<dbReference type="InterPro" id="IPR036046">
    <property type="entry name" value="Acylphosphatase-like_dom_sf"/>
</dbReference>
<organism evidence="2">
    <name type="scientific">marine sediment metagenome</name>
    <dbReference type="NCBI Taxonomy" id="412755"/>
    <lineage>
        <taxon>unclassified sequences</taxon>
        <taxon>metagenomes</taxon>
        <taxon>ecological metagenomes</taxon>
    </lineage>
</organism>
<dbReference type="PROSITE" id="PS00150">
    <property type="entry name" value="ACYLPHOSPHATASE_1"/>
    <property type="match status" value="1"/>
</dbReference>
<name>X1JJE0_9ZZZZ</name>